<evidence type="ECO:0000256" key="8">
    <source>
        <dbReference type="SAM" id="Coils"/>
    </source>
</evidence>
<dbReference type="Pfam" id="PF00225">
    <property type="entry name" value="Kinesin"/>
    <property type="match status" value="1"/>
</dbReference>
<feature type="region of interest" description="Disordered" evidence="9">
    <location>
        <begin position="527"/>
        <end position="560"/>
    </location>
</feature>
<dbReference type="InterPro" id="IPR036961">
    <property type="entry name" value="Kinesin_motor_dom_sf"/>
</dbReference>
<evidence type="ECO:0000256" key="4">
    <source>
        <dbReference type="ARBA" id="ARBA00023054"/>
    </source>
</evidence>
<dbReference type="Proteomes" id="UP001281761">
    <property type="component" value="Unassembled WGS sequence"/>
</dbReference>
<dbReference type="PANTHER" id="PTHR47968:SF36">
    <property type="entry name" value="KINESIN HEAVY CHAIN ISOFORM X1"/>
    <property type="match status" value="1"/>
</dbReference>
<evidence type="ECO:0000259" key="10">
    <source>
        <dbReference type="PROSITE" id="PS50067"/>
    </source>
</evidence>
<dbReference type="Pfam" id="PF23735">
    <property type="entry name" value="KIF9"/>
    <property type="match status" value="1"/>
</dbReference>
<evidence type="ECO:0000256" key="1">
    <source>
        <dbReference type="ARBA" id="ARBA00022701"/>
    </source>
</evidence>
<sequence length="751" mass="83704">MKENIRVYIRTRPTANFAEDTYVLDENKGAIEVHVRDAGKGQVVNHQQSSHSFRFTKILHNSAQDVVYSTCCHDLLTSTLKGYNGTLMVYGQTGAGKTYTMYGGSDSFQYRGIIPRVLTELFKEIDARTDTQFVVRVSSMEIYNEGLYDLLSTATVPDDGLPPSSESVYGEALNIVEDTQGSVFVRNLRRPRVNTEEDALNLLFESQSNRTTAMKQAGHMSSRSHVVFTVFLEQHSRIDATAGVITSKLHLIDLAGSERDPLGKATSGLSPQQLQKEAQSINRSLTFLEQVIVALGDKKRDHIPFRSCKLTSLLKDTLGGNCRTALICNIHPLAENRSESICTLRFGERVMRVENEAGVSVVEEAAGKVKRLEREIRELKEELAMHDALTGRGRVKYGQEEQKSMNESGKAELVSEVTRFVSGEIEVDELIFGAEGGSTKTQRQAPTLGYLKEVMLALRTVARQGGGGQGVTDSRLAEERENQIVERSMGAAGQEKDEGVGSIDRNAGFGMGLAGESAPTNVLRSTLLSSKGQDAEKETKRETSANRVEETTTDLPSIHSSRGDEIELSKITNREEGFVVFKETDEGMELSQRVFELKEDVRVLKEKGRATAEKMQSLRAAIDAAQKQNSSAQPRKEDEPSDQPSLAQLKQTYREEYTQMESVRSELTFKQGLIESAERDLITSFDVWYENVTGARMGATKTRSMQATKQGQDMDEQERFDAMERERLKAENPEAIAYYSALKTQKMRKRR</sequence>
<dbReference type="PRINTS" id="PR00380">
    <property type="entry name" value="KINESINHEAVY"/>
</dbReference>
<organism evidence="11 12">
    <name type="scientific">Blattamonas nauphoetae</name>
    <dbReference type="NCBI Taxonomy" id="2049346"/>
    <lineage>
        <taxon>Eukaryota</taxon>
        <taxon>Metamonada</taxon>
        <taxon>Preaxostyla</taxon>
        <taxon>Oxymonadida</taxon>
        <taxon>Blattamonas</taxon>
    </lineage>
</organism>
<keyword evidence="4 8" id="KW-0175">Coiled coil</keyword>
<dbReference type="InterPro" id="IPR001752">
    <property type="entry name" value="Kinesin_motor_dom"/>
</dbReference>
<dbReference type="InterPro" id="IPR027640">
    <property type="entry name" value="Kinesin-like_fam"/>
</dbReference>
<dbReference type="InterPro" id="IPR056524">
    <property type="entry name" value="KIF6/9_C"/>
</dbReference>
<protein>
    <recommendedName>
        <fullName evidence="7">Kinesin-like protein</fullName>
    </recommendedName>
</protein>
<evidence type="ECO:0000313" key="11">
    <source>
        <dbReference type="EMBL" id="KAK2954204.1"/>
    </source>
</evidence>
<feature type="compositionally biased region" description="Basic and acidic residues" evidence="9">
    <location>
        <begin position="533"/>
        <end position="550"/>
    </location>
</feature>
<gene>
    <name evidence="11" type="ORF">BLNAU_10859</name>
</gene>
<dbReference type="Gene3D" id="3.40.850.10">
    <property type="entry name" value="Kinesin motor domain"/>
    <property type="match status" value="1"/>
</dbReference>
<dbReference type="SMART" id="SM00129">
    <property type="entry name" value="KISc"/>
    <property type="match status" value="1"/>
</dbReference>
<feature type="coiled-coil region" evidence="8">
    <location>
        <begin position="362"/>
        <end position="389"/>
    </location>
</feature>
<evidence type="ECO:0000256" key="2">
    <source>
        <dbReference type="ARBA" id="ARBA00022741"/>
    </source>
</evidence>
<keyword evidence="12" id="KW-1185">Reference proteome</keyword>
<dbReference type="InterPro" id="IPR027417">
    <property type="entry name" value="P-loop_NTPase"/>
</dbReference>
<keyword evidence="5 6" id="KW-0505">Motor protein</keyword>
<dbReference type="PROSITE" id="PS50067">
    <property type="entry name" value="KINESIN_MOTOR_2"/>
    <property type="match status" value="1"/>
</dbReference>
<dbReference type="PROSITE" id="PS00411">
    <property type="entry name" value="KINESIN_MOTOR_1"/>
    <property type="match status" value="1"/>
</dbReference>
<dbReference type="EMBL" id="JARBJD010000081">
    <property type="protein sequence ID" value="KAK2954204.1"/>
    <property type="molecule type" value="Genomic_DNA"/>
</dbReference>
<dbReference type="PANTHER" id="PTHR47968">
    <property type="entry name" value="CENTROMERE PROTEIN E"/>
    <property type="match status" value="1"/>
</dbReference>
<evidence type="ECO:0000256" key="5">
    <source>
        <dbReference type="ARBA" id="ARBA00023175"/>
    </source>
</evidence>
<keyword evidence="2 6" id="KW-0547">Nucleotide-binding</keyword>
<evidence type="ECO:0000256" key="7">
    <source>
        <dbReference type="RuleBase" id="RU000394"/>
    </source>
</evidence>
<evidence type="ECO:0000256" key="6">
    <source>
        <dbReference type="PROSITE-ProRule" id="PRU00283"/>
    </source>
</evidence>
<evidence type="ECO:0000256" key="9">
    <source>
        <dbReference type="SAM" id="MobiDB-lite"/>
    </source>
</evidence>
<evidence type="ECO:0000313" key="12">
    <source>
        <dbReference type="Proteomes" id="UP001281761"/>
    </source>
</evidence>
<comment type="caution">
    <text evidence="11">The sequence shown here is derived from an EMBL/GenBank/DDBJ whole genome shotgun (WGS) entry which is preliminary data.</text>
</comment>
<feature type="binding site" evidence="6">
    <location>
        <begin position="91"/>
        <end position="98"/>
    </location>
    <ligand>
        <name>ATP</name>
        <dbReference type="ChEBI" id="CHEBI:30616"/>
    </ligand>
</feature>
<evidence type="ECO:0000256" key="3">
    <source>
        <dbReference type="ARBA" id="ARBA00022840"/>
    </source>
</evidence>
<reference evidence="11 12" key="1">
    <citation type="journal article" date="2022" name="bioRxiv">
        <title>Genomics of Preaxostyla Flagellates Illuminates Evolutionary Transitions and the Path Towards Mitochondrial Loss.</title>
        <authorList>
            <person name="Novak L.V.F."/>
            <person name="Treitli S.C."/>
            <person name="Pyrih J."/>
            <person name="Halakuc P."/>
            <person name="Pipaliya S.V."/>
            <person name="Vacek V."/>
            <person name="Brzon O."/>
            <person name="Soukal P."/>
            <person name="Eme L."/>
            <person name="Dacks J.B."/>
            <person name="Karnkowska A."/>
            <person name="Elias M."/>
            <person name="Hampl V."/>
        </authorList>
    </citation>
    <scope>NUCLEOTIDE SEQUENCE [LARGE SCALE GENOMIC DNA]</scope>
    <source>
        <strain evidence="11">NAU3</strain>
        <tissue evidence="11">Gut</tissue>
    </source>
</reference>
<feature type="domain" description="Kinesin motor" evidence="10">
    <location>
        <begin position="4"/>
        <end position="353"/>
    </location>
</feature>
<dbReference type="InterPro" id="IPR019821">
    <property type="entry name" value="Kinesin_motor_CS"/>
</dbReference>
<feature type="region of interest" description="Disordered" evidence="9">
    <location>
        <begin position="622"/>
        <end position="647"/>
    </location>
</feature>
<accession>A0ABQ9XSH3</accession>
<proteinExistence type="inferred from homology"/>
<keyword evidence="1 7" id="KW-0493">Microtubule</keyword>
<name>A0ABQ9XSH3_9EUKA</name>
<dbReference type="SUPFAM" id="SSF52540">
    <property type="entry name" value="P-loop containing nucleoside triphosphate hydrolases"/>
    <property type="match status" value="1"/>
</dbReference>
<keyword evidence="3 6" id="KW-0067">ATP-binding</keyword>
<comment type="similarity">
    <text evidence="6 7">Belongs to the TRAFAC class myosin-kinesin ATPase superfamily. Kinesin family.</text>
</comment>